<keyword evidence="1" id="KW-0597">Phosphoprotein</keyword>
<reference evidence="4" key="1">
    <citation type="journal article" date="2013" name="Proc. Natl. Acad. Sci. U.S.A.">
        <title>Improving the coverage of the cyanobacterial phylum using diversity-driven genome sequencing.</title>
        <authorList>
            <person name="Shih P.M."/>
            <person name="Wu D."/>
            <person name="Latifi A."/>
            <person name="Axen S.D."/>
            <person name="Fewer D.P."/>
            <person name="Talla E."/>
            <person name="Calteau A."/>
            <person name="Cai F."/>
            <person name="Tandeau de Marsac N."/>
            <person name="Rippka R."/>
            <person name="Herdman M."/>
            <person name="Sivonen K."/>
            <person name="Coursin T."/>
            <person name="Laurent T."/>
            <person name="Goodwin L."/>
            <person name="Nolan M."/>
            <person name="Davenport K.W."/>
            <person name="Han C.S."/>
            <person name="Rubin E.M."/>
            <person name="Eisen J.A."/>
            <person name="Woyke T."/>
            <person name="Gugger M."/>
            <person name="Kerfeld C.A."/>
        </authorList>
    </citation>
    <scope>NUCLEOTIDE SEQUENCE [LARGE SCALE GENOMIC DNA]</scope>
    <source>
        <strain evidence="4">ATCC 29371 / PCC 7437</strain>
    </source>
</reference>
<dbReference type="PANTHER" id="PTHR43395:SF1">
    <property type="entry name" value="CHEMOTAXIS PROTEIN CHEA"/>
    <property type="match status" value="1"/>
</dbReference>
<dbReference type="PATRIC" id="fig|111780.3.peg.732"/>
<organism evidence="3 4">
    <name type="scientific">Stanieria cyanosphaera (strain ATCC 29371 / PCC 7437)</name>
    <dbReference type="NCBI Taxonomy" id="111780"/>
    <lineage>
        <taxon>Bacteria</taxon>
        <taxon>Bacillati</taxon>
        <taxon>Cyanobacteriota</taxon>
        <taxon>Cyanophyceae</taxon>
        <taxon>Pleurocapsales</taxon>
        <taxon>Dermocarpellaceae</taxon>
        <taxon>Stanieria</taxon>
    </lineage>
</organism>
<dbReference type="InterPro" id="IPR008207">
    <property type="entry name" value="Sig_transdc_His_kin_Hpt_dom"/>
</dbReference>
<dbReference type="Pfam" id="PF01627">
    <property type="entry name" value="Hpt"/>
    <property type="match status" value="1"/>
</dbReference>
<name>K9XRI9_STAC7</name>
<dbReference type="KEGG" id="scs:Sta7437_0702"/>
<proteinExistence type="predicted"/>
<accession>K9XRI9</accession>
<dbReference type="STRING" id="111780.Sta7437_0702"/>
<gene>
    <name evidence="3" type="ordered locus">Sta7437_0702</name>
</gene>
<dbReference type="GO" id="GO:0000160">
    <property type="term" value="P:phosphorelay signal transduction system"/>
    <property type="evidence" value="ECO:0007669"/>
    <property type="project" value="InterPro"/>
</dbReference>
<dbReference type="SMART" id="SM00073">
    <property type="entry name" value="HPT"/>
    <property type="match status" value="1"/>
</dbReference>
<dbReference type="Gene3D" id="1.20.120.160">
    <property type="entry name" value="HPT domain"/>
    <property type="match status" value="1"/>
</dbReference>
<dbReference type="EMBL" id="CP003653">
    <property type="protein sequence ID" value="AFZ34297.1"/>
    <property type="molecule type" value="Genomic_DNA"/>
</dbReference>
<evidence type="ECO:0000256" key="1">
    <source>
        <dbReference type="PROSITE-ProRule" id="PRU00110"/>
    </source>
</evidence>
<dbReference type="Proteomes" id="UP000010473">
    <property type="component" value="Chromosome"/>
</dbReference>
<dbReference type="InterPro" id="IPR036641">
    <property type="entry name" value="HPT_dom_sf"/>
</dbReference>
<dbReference type="AlphaFoldDB" id="K9XRI9"/>
<feature type="domain" description="HPt" evidence="2">
    <location>
        <begin position="2"/>
        <end position="106"/>
    </location>
</feature>
<dbReference type="PROSITE" id="PS50894">
    <property type="entry name" value="HPT"/>
    <property type="match status" value="1"/>
</dbReference>
<dbReference type="CDD" id="cd00088">
    <property type="entry name" value="HPT"/>
    <property type="match status" value="1"/>
</dbReference>
<protein>
    <submittedName>
        <fullName evidence="3">Hpt protein</fullName>
    </submittedName>
</protein>
<evidence type="ECO:0000313" key="3">
    <source>
        <dbReference type="EMBL" id="AFZ34297.1"/>
    </source>
</evidence>
<feature type="modified residue" description="Phosphohistidine" evidence="1">
    <location>
        <position position="49"/>
    </location>
</feature>
<evidence type="ECO:0000259" key="2">
    <source>
        <dbReference type="PROSITE" id="PS50894"/>
    </source>
</evidence>
<dbReference type="RefSeq" id="WP_015191970.1">
    <property type="nucleotide sequence ID" value="NC_019748.1"/>
</dbReference>
<dbReference type="PANTHER" id="PTHR43395">
    <property type="entry name" value="SENSOR HISTIDINE KINASE CHEA"/>
    <property type="match status" value="1"/>
</dbReference>
<evidence type="ECO:0000313" key="4">
    <source>
        <dbReference type="Proteomes" id="UP000010473"/>
    </source>
</evidence>
<dbReference type="eggNOG" id="COG2198">
    <property type="taxonomic scope" value="Bacteria"/>
</dbReference>
<dbReference type="OrthoDB" id="2079555at2"/>
<keyword evidence="4" id="KW-1185">Reference proteome</keyword>
<dbReference type="SUPFAM" id="SSF47226">
    <property type="entry name" value="Histidine-containing phosphotransfer domain, HPT domain"/>
    <property type="match status" value="1"/>
</dbReference>
<sequence>MDTASQQRILGYFIEEAKEHLQTLEQGILQLSTAVKDTEMVNEMFRAAHSVKGGAAMLGYSTIQKTAHRLEDSFKVLREHPVDVDQKLESLFLTGYDYLQDLIERLESSPNFRDEDALEILEQAESNFTLLQNYLKELLAGNQSGITTSEASINIAEEVKETLKEMLLLFKQPDSPTNRQQLQKLCQNLGRLAPEQTNWQNLVKTATVALANTKYPYNTVAQIVIKELKLCGDLLHSGQGEQIVPSNNLKQLAATATKTVPPGNVAQITIPVEPQAAAIAILKSFNKQQIAQIIKILSSQILDKK</sequence>
<dbReference type="HOGENOM" id="CLU_062015_0_0_3"/>
<dbReference type="InterPro" id="IPR051315">
    <property type="entry name" value="Bact_Chemotaxis_CheA"/>
</dbReference>